<accession>A0A9P7SN58</accession>
<feature type="region of interest" description="Disordered" evidence="1">
    <location>
        <begin position="129"/>
        <end position="175"/>
    </location>
</feature>
<reference evidence="3" key="1">
    <citation type="journal article" date="2020" name="bioRxiv">
        <title>Whole genome comparisons of ergot fungi reveals the divergence and evolution of species within the genus Claviceps are the result of varying mechanisms driving genome evolution and host range expansion.</title>
        <authorList>
            <person name="Wyka S.A."/>
            <person name="Mondo S.J."/>
            <person name="Liu M."/>
            <person name="Dettman J."/>
            <person name="Nalam V."/>
            <person name="Broders K.D."/>
        </authorList>
    </citation>
    <scope>NUCLEOTIDE SEQUENCE</scope>
    <source>
        <strain evidence="3">CCC 1102</strain>
    </source>
</reference>
<evidence type="ECO:0008006" key="5">
    <source>
        <dbReference type="Google" id="ProtNLM"/>
    </source>
</evidence>
<feature type="signal peptide" evidence="2">
    <location>
        <begin position="1"/>
        <end position="15"/>
    </location>
</feature>
<gene>
    <name evidence="3" type="ORF">E4U56_002013</name>
</gene>
<evidence type="ECO:0000256" key="2">
    <source>
        <dbReference type="SAM" id="SignalP"/>
    </source>
</evidence>
<keyword evidence="2" id="KW-0732">Signal</keyword>
<name>A0A9P7SN58_9HYPO</name>
<evidence type="ECO:0000313" key="3">
    <source>
        <dbReference type="EMBL" id="KAG5964905.1"/>
    </source>
</evidence>
<comment type="caution">
    <text evidence="3">The sequence shown here is derived from an EMBL/GenBank/DDBJ whole genome shotgun (WGS) entry which is preliminary data.</text>
</comment>
<feature type="chain" id="PRO_5040202036" description="GPI anchored serine-threonine rich protein" evidence="2">
    <location>
        <begin position="16"/>
        <end position="196"/>
    </location>
</feature>
<feature type="compositionally biased region" description="Low complexity" evidence="1">
    <location>
        <begin position="159"/>
        <end position="173"/>
    </location>
</feature>
<sequence length="196" mass="19723">MLVFLFMGLAVLAQSSQVVPTGPAVPSVVVQIPAGGDENCLANYIVKQCLSSEADKLASCSVLDYSCICYASQAIATCYNNCPNDTRAPQATQSMSAACALAARFSSTLPTLHHSTASSNTNTVTATATATGTATATETKVHTTSFSDKAGTRPTDGVTSSASGTSASKTNGAGEKRAGDVVGVMAFVAGVIAVAL</sequence>
<dbReference type="EMBL" id="SRPS01000161">
    <property type="protein sequence ID" value="KAG5964905.1"/>
    <property type="molecule type" value="Genomic_DNA"/>
</dbReference>
<feature type="compositionally biased region" description="Low complexity" evidence="1">
    <location>
        <begin position="129"/>
        <end position="145"/>
    </location>
</feature>
<dbReference type="OrthoDB" id="2507140at2759"/>
<organism evidence="3 4">
    <name type="scientific">Claviceps arundinis</name>
    <dbReference type="NCBI Taxonomy" id="1623583"/>
    <lineage>
        <taxon>Eukaryota</taxon>
        <taxon>Fungi</taxon>
        <taxon>Dikarya</taxon>
        <taxon>Ascomycota</taxon>
        <taxon>Pezizomycotina</taxon>
        <taxon>Sordariomycetes</taxon>
        <taxon>Hypocreomycetidae</taxon>
        <taxon>Hypocreales</taxon>
        <taxon>Clavicipitaceae</taxon>
        <taxon>Claviceps</taxon>
    </lineage>
</organism>
<dbReference type="AlphaFoldDB" id="A0A9P7SN58"/>
<evidence type="ECO:0000256" key="1">
    <source>
        <dbReference type="SAM" id="MobiDB-lite"/>
    </source>
</evidence>
<dbReference type="Proteomes" id="UP000784919">
    <property type="component" value="Unassembled WGS sequence"/>
</dbReference>
<evidence type="ECO:0000313" key="4">
    <source>
        <dbReference type="Proteomes" id="UP000784919"/>
    </source>
</evidence>
<protein>
    <recommendedName>
        <fullName evidence="5">GPI anchored serine-threonine rich protein</fullName>
    </recommendedName>
</protein>
<proteinExistence type="predicted"/>